<proteinExistence type="predicted"/>
<feature type="region of interest" description="Disordered" evidence="1">
    <location>
        <begin position="1"/>
        <end position="23"/>
    </location>
</feature>
<organism evidence="2 3">
    <name type="scientific">Ensete ventricosum</name>
    <name type="common">Abyssinian banana</name>
    <name type="synonym">Musa ensete</name>
    <dbReference type="NCBI Taxonomy" id="4639"/>
    <lineage>
        <taxon>Eukaryota</taxon>
        <taxon>Viridiplantae</taxon>
        <taxon>Streptophyta</taxon>
        <taxon>Embryophyta</taxon>
        <taxon>Tracheophyta</taxon>
        <taxon>Spermatophyta</taxon>
        <taxon>Magnoliopsida</taxon>
        <taxon>Liliopsida</taxon>
        <taxon>Zingiberales</taxon>
        <taxon>Musaceae</taxon>
        <taxon>Ensete</taxon>
    </lineage>
</organism>
<comment type="caution">
    <text evidence="2">The sequence shown here is derived from an EMBL/GenBank/DDBJ whole genome shotgun (WGS) entry which is preliminary data.</text>
</comment>
<protein>
    <submittedName>
        <fullName evidence="2">Uncharacterized protein</fullName>
    </submittedName>
</protein>
<evidence type="ECO:0000313" key="2">
    <source>
        <dbReference type="EMBL" id="RRT35697.1"/>
    </source>
</evidence>
<accession>A0A426X893</accession>
<gene>
    <name evidence="2" type="ORF">B296_00043021</name>
</gene>
<evidence type="ECO:0000313" key="3">
    <source>
        <dbReference type="Proteomes" id="UP000287651"/>
    </source>
</evidence>
<dbReference type="Proteomes" id="UP000287651">
    <property type="component" value="Unassembled WGS sequence"/>
</dbReference>
<evidence type="ECO:0000256" key="1">
    <source>
        <dbReference type="SAM" id="MobiDB-lite"/>
    </source>
</evidence>
<dbReference type="EMBL" id="AMZH03024646">
    <property type="protein sequence ID" value="RRT35697.1"/>
    <property type="molecule type" value="Genomic_DNA"/>
</dbReference>
<reference evidence="2 3" key="1">
    <citation type="journal article" date="2014" name="Agronomy (Basel)">
        <title>A Draft Genome Sequence for Ensete ventricosum, the Drought-Tolerant Tree Against Hunger.</title>
        <authorList>
            <person name="Harrison J."/>
            <person name="Moore K.A."/>
            <person name="Paszkiewicz K."/>
            <person name="Jones T."/>
            <person name="Grant M."/>
            <person name="Ambacheew D."/>
            <person name="Muzemil S."/>
            <person name="Studholme D.J."/>
        </authorList>
    </citation>
    <scope>NUCLEOTIDE SEQUENCE [LARGE SCALE GENOMIC DNA]</scope>
</reference>
<dbReference type="AlphaFoldDB" id="A0A426X893"/>
<name>A0A426X893_ENSVE</name>
<sequence length="79" mass="8757">MTQGSSPKEDRDSPEDCRGSDDAIGSRWKFARRFAEGIKKLAGNVKGDRWKEDRRTCRKIAKVTGVCGKSGRWPAVDSG</sequence>
<feature type="compositionally biased region" description="Basic and acidic residues" evidence="1">
    <location>
        <begin position="7"/>
        <end position="21"/>
    </location>
</feature>